<dbReference type="RefSeq" id="WP_201376282.1">
    <property type="nucleotide sequence ID" value="NZ_BNJG01000004.1"/>
</dbReference>
<evidence type="ECO:0000313" key="11">
    <source>
        <dbReference type="EMBL" id="GHO60109.1"/>
    </source>
</evidence>
<dbReference type="SMART" id="SM00382">
    <property type="entry name" value="AAA"/>
    <property type="match status" value="1"/>
</dbReference>
<feature type="transmembrane region" description="Helical" evidence="8">
    <location>
        <begin position="46"/>
        <end position="67"/>
    </location>
</feature>
<dbReference type="InterPro" id="IPR003439">
    <property type="entry name" value="ABC_transporter-like_ATP-bd"/>
</dbReference>
<evidence type="ECO:0000256" key="8">
    <source>
        <dbReference type="SAM" id="Phobius"/>
    </source>
</evidence>
<keyword evidence="5 8" id="KW-1133">Transmembrane helix</keyword>
<evidence type="ECO:0000256" key="1">
    <source>
        <dbReference type="ARBA" id="ARBA00004651"/>
    </source>
</evidence>
<evidence type="ECO:0000259" key="10">
    <source>
        <dbReference type="PROSITE" id="PS50929"/>
    </source>
</evidence>
<proteinExistence type="predicted"/>
<evidence type="ECO:0000256" key="2">
    <source>
        <dbReference type="ARBA" id="ARBA00022692"/>
    </source>
</evidence>
<dbReference type="CDD" id="cd18550">
    <property type="entry name" value="ABC_6TM_exporter_like"/>
    <property type="match status" value="1"/>
</dbReference>
<keyword evidence="4 11" id="KW-0067">ATP-binding</keyword>
<reference evidence="11 12" key="1">
    <citation type="journal article" date="2021" name="Int. J. Syst. Evol. Microbiol.">
        <title>Reticulibacter mediterranei gen. nov., sp. nov., within the new family Reticulibacteraceae fam. nov., and Ktedonospora formicarum gen. nov., sp. nov., Ktedonobacter robiniae sp. nov., Dictyobacter formicarum sp. nov. and Dictyobacter arantiisoli sp. nov., belonging to the class Ktedonobacteria.</title>
        <authorList>
            <person name="Yabe S."/>
            <person name="Zheng Y."/>
            <person name="Wang C.M."/>
            <person name="Sakai Y."/>
            <person name="Abe K."/>
            <person name="Yokota A."/>
            <person name="Donadio S."/>
            <person name="Cavaletti L."/>
            <person name="Monciardini P."/>
        </authorList>
    </citation>
    <scope>NUCLEOTIDE SEQUENCE [LARGE SCALE GENOMIC DNA]</scope>
    <source>
        <strain evidence="11 12">SOSP1-30</strain>
    </source>
</reference>
<keyword evidence="2 8" id="KW-0812">Transmembrane</keyword>
<feature type="transmembrane region" description="Helical" evidence="8">
    <location>
        <begin position="79"/>
        <end position="103"/>
    </location>
</feature>
<dbReference type="InterPro" id="IPR003593">
    <property type="entry name" value="AAA+_ATPase"/>
</dbReference>
<comment type="caution">
    <text evidence="11">The sequence shown here is derived from an EMBL/GenBank/DDBJ whole genome shotgun (WGS) entry which is preliminary data.</text>
</comment>
<dbReference type="PANTHER" id="PTHR43394">
    <property type="entry name" value="ATP-DEPENDENT PERMEASE MDL1, MITOCHONDRIAL"/>
    <property type="match status" value="1"/>
</dbReference>
<dbReference type="InterPro" id="IPR036640">
    <property type="entry name" value="ABC1_TM_sf"/>
</dbReference>
<accession>A0ABQ3V4K4</accession>
<evidence type="ECO:0000256" key="4">
    <source>
        <dbReference type="ARBA" id="ARBA00022840"/>
    </source>
</evidence>
<feature type="region of interest" description="Disordered" evidence="7">
    <location>
        <begin position="388"/>
        <end position="413"/>
    </location>
</feature>
<dbReference type="InterPro" id="IPR039421">
    <property type="entry name" value="Type_1_exporter"/>
</dbReference>
<dbReference type="InterPro" id="IPR027417">
    <property type="entry name" value="P-loop_NTPase"/>
</dbReference>
<evidence type="ECO:0000256" key="7">
    <source>
        <dbReference type="SAM" id="MobiDB-lite"/>
    </source>
</evidence>
<dbReference type="Pfam" id="PF00005">
    <property type="entry name" value="ABC_tran"/>
    <property type="match status" value="1"/>
</dbReference>
<protein>
    <submittedName>
        <fullName evidence="11">ABC transporter ATP-binding protein</fullName>
    </submittedName>
</protein>
<keyword evidence="6 8" id="KW-0472">Membrane</keyword>
<dbReference type="SUPFAM" id="SSF90123">
    <property type="entry name" value="ABC transporter transmembrane region"/>
    <property type="match status" value="1"/>
</dbReference>
<dbReference type="InterPro" id="IPR011527">
    <property type="entry name" value="ABC1_TM_dom"/>
</dbReference>
<dbReference type="PANTHER" id="PTHR43394:SF1">
    <property type="entry name" value="ATP-BINDING CASSETTE SUB-FAMILY B MEMBER 10, MITOCHONDRIAL"/>
    <property type="match status" value="1"/>
</dbReference>
<keyword evidence="3" id="KW-0547">Nucleotide-binding</keyword>
<feature type="transmembrane region" description="Helical" evidence="8">
    <location>
        <begin position="165"/>
        <end position="196"/>
    </location>
</feature>
<dbReference type="Gene3D" id="1.20.1560.10">
    <property type="entry name" value="ABC transporter type 1, transmembrane domain"/>
    <property type="match status" value="1"/>
</dbReference>
<dbReference type="SUPFAM" id="SSF52540">
    <property type="entry name" value="P-loop containing nucleoside triphosphate hydrolases"/>
    <property type="match status" value="1"/>
</dbReference>
<comment type="subcellular location">
    <subcellularLocation>
        <location evidence="1">Cell membrane</location>
        <topology evidence="1">Multi-pass membrane protein</topology>
    </subcellularLocation>
</comment>
<evidence type="ECO:0000256" key="5">
    <source>
        <dbReference type="ARBA" id="ARBA00022989"/>
    </source>
</evidence>
<dbReference type="Pfam" id="PF00664">
    <property type="entry name" value="ABC_membrane"/>
    <property type="match status" value="1"/>
</dbReference>
<dbReference type="GO" id="GO:0005524">
    <property type="term" value="F:ATP binding"/>
    <property type="evidence" value="ECO:0007669"/>
    <property type="project" value="UniProtKB-KW"/>
</dbReference>
<organism evidence="11 12">
    <name type="scientific">Ktedonobacter robiniae</name>
    <dbReference type="NCBI Taxonomy" id="2778365"/>
    <lineage>
        <taxon>Bacteria</taxon>
        <taxon>Bacillati</taxon>
        <taxon>Chloroflexota</taxon>
        <taxon>Ktedonobacteria</taxon>
        <taxon>Ktedonobacterales</taxon>
        <taxon>Ktedonobacteraceae</taxon>
        <taxon>Ktedonobacter</taxon>
    </lineage>
</organism>
<dbReference type="PROSITE" id="PS50929">
    <property type="entry name" value="ABC_TM1F"/>
    <property type="match status" value="1"/>
</dbReference>
<dbReference type="Proteomes" id="UP000654345">
    <property type="component" value="Unassembled WGS sequence"/>
</dbReference>
<sequence>MIQATSKGPSSGAEKKVVRNQKADWHTLKRIGAAFKPYKVYLGIEFLIILATTVLGVINPFIIRAILDEAVISRSTSNLFFYATIGLSAALVGGLIGVAQSYLNSLIGQNIMRDFRDKLYSKLQMMPFRFFTSTRTGEIQSRLSNDINGAQQAVTDTFTSALATILNVVITLIAMLYINVLLTVISIALLPLFLWLTHRAGRVRRRISSLTQQTMATLHAVMQETLSVSGVLLIKTLGRQGLVRDRFKQENRKLTTLSIQQQMTGRWNMFFFNIFYTFTPAIIYIVASWQIISAKEGNAAITIGGIVAFTALQTRLFSSFSQIFPLQLNIQGSLALFDRIFEYMDMPVEIEDAPDALSLTAQQVRGEVAFKEVTFSYKRDGVAPLPDLAAKENTSNRKNGVKSAATEQGNPPVEPATPITLHSLSFHIQPGQLAALVGPSGAGKTTMTYLIPRLYDVDSGAVEIDGHDVRNIKLESLSSLIGVVTQETFLFHSSIRENLLYARPEATEEEMIAATMAAAIHERIMEFDEGYDTIVGERGYRLSGGEKQRLAIARVILKNPRILILDEATSSLDTHSERLIQAALEPLMKERTTIAIAHRLSTILSADVILVVDKGNIVEQGTHQELLERNGLYARLYNQQFMQQVIDDPLAVHSS</sequence>
<evidence type="ECO:0000313" key="12">
    <source>
        <dbReference type="Proteomes" id="UP000654345"/>
    </source>
</evidence>
<feature type="transmembrane region" description="Helical" evidence="8">
    <location>
        <begin position="270"/>
        <end position="292"/>
    </location>
</feature>
<gene>
    <name evidence="11" type="ORF">KSB_85840</name>
</gene>
<feature type="domain" description="ABC transporter" evidence="9">
    <location>
        <begin position="401"/>
        <end position="639"/>
    </location>
</feature>
<dbReference type="EMBL" id="BNJG01000004">
    <property type="protein sequence ID" value="GHO60109.1"/>
    <property type="molecule type" value="Genomic_DNA"/>
</dbReference>
<dbReference type="Gene3D" id="3.40.50.300">
    <property type="entry name" value="P-loop containing nucleotide triphosphate hydrolases"/>
    <property type="match status" value="1"/>
</dbReference>
<keyword evidence="12" id="KW-1185">Reference proteome</keyword>
<evidence type="ECO:0000259" key="9">
    <source>
        <dbReference type="PROSITE" id="PS50893"/>
    </source>
</evidence>
<dbReference type="PROSITE" id="PS50893">
    <property type="entry name" value="ABC_TRANSPORTER_2"/>
    <property type="match status" value="1"/>
</dbReference>
<dbReference type="InterPro" id="IPR017871">
    <property type="entry name" value="ABC_transporter-like_CS"/>
</dbReference>
<name>A0ABQ3V4K4_9CHLR</name>
<dbReference type="PROSITE" id="PS00211">
    <property type="entry name" value="ABC_TRANSPORTER_1"/>
    <property type="match status" value="1"/>
</dbReference>
<feature type="domain" description="ABC transmembrane type-1" evidence="10">
    <location>
        <begin position="46"/>
        <end position="332"/>
    </location>
</feature>
<evidence type="ECO:0000256" key="3">
    <source>
        <dbReference type="ARBA" id="ARBA00022741"/>
    </source>
</evidence>
<evidence type="ECO:0000256" key="6">
    <source>
        <dbReference type="ARBA" id="ARBA00023136"/>
    </source>
</evidence>